<dbReference type="EMBL" id="DRBW01000067">
    <property type="protein sequence ID" value="HDM89922.1"/>
    <property type="molecule type" value="Genomic_DNA"/>
</dbReference>
<dbReference type="AlphaFoldDB" id="A0A7C0XAJ8"/>
<gene>
    <name evidence="2" type="ORF">ENG67_01800</name>
</gene>
<dbReference type="GO" id="GO:0004829">
    <property type="term" value="F:threonine-tRNA ligase activity"/>
    <property type="evidence" value="ECO:0007669"/>
    <property type="project" value="InterPro"/>
</dbReference>
<feature type="domain" description="Threonyl-tRNA synthetase editing" evidence="1">
    <location>
        <begin position="1"/>
        <end position="135"/>
    </location>
</feature>
<reference evidence="2" key="1">
    <citation type="journal article" date="2020" name="mSystems">
        <title>Genome- and Community-Level Interaction Insights into Carbon Utilization and Element Cycling Functions of Hydrothermarchaeota in Hydrothermal Sediment.</title>
        <authorList>
            <person name="Zhou Z."/>
            <person name="Liu Y."/>
            <person name="Xu W."/>
            <person name="Pan J."/>
            <person name="Luo Z.H."/>
            <person name="Li M."/>
        </authorList>
    </citation>
    <scope>NUCLEOTIDE SEQUENCE [LARGE SCALE GENOMIC DNA]</scope>
    <source>
        <strain evidence="2">HyVt-237</strain>
    </source>
</reference>
<name>A0A7C0XAJ8_UNCW3</name>
<dbReference type="InterPro" id="IPR023509">
    <property type="entry name" value="DTD-like_sf"/>
</dbReference>
<evidence type="ECO:0000313" key="2">
    <source>
        <dbReference type="EMBL" id="HDM89922.1"/>
    </source>
</evidence>
<dbReference type="GO" id="GO:0008270">
    <property type="term" value="F:zinc ion binding"/>
    <property type="evidence" value="ECO:0007669"/>
    <property type="project" value="InterPro"/>
</dbReference>
<dbReference type="Gene3D" id="3.50.80.10">
    <property type="entry name" value="D-tyrosyl-tRNA(Tyr) deacylase"/>
    <property type="match status" value="1"/>
</dbReference>
<dbReference type="GO" id="GO:0005737">
    <property type="term" value="C:cytoplasm"/>
    <property type="evidence" value="ECO:0007669"/>
    <property type="project" value="InterPro"/>
</dbReference>
<dbReference type="Proteomes" id="UP000885931">
    <property type="component" value="Unassembled WGS sequence"/>
</dbReference>
<sequence length="136" mass="15403">MKLLTIYAELFRYRLGKKALPEAECDHDEASIEDAIVGFIHVEAEDKEKGGALVTKLIKNLKWLAGKNGTKKIVLHSFAHLSESKADPAFVREVLDRARERLEKAGYEVYETPFGFFLDLEVRAPGHPLARVFKSF</sequence>
<dbReference type="Pfam" id="PF08915">
    <property type="entry name" value="tRNA-Thr_ED"/>
    <property type="match status" value="1"/>
</dbReference>
<accession>A0A7C0XAJ8</accession>
<dbReference type="GO" id="GO:0005524">
    <property type="term" value="F:ATP binding"/>
    <property type="evidence" value="ECO:0007669"/>
    <property type="project" value="InterPro"/>
</dbReference>
<comment type="caution">
    <text evidence="2">The sequence shown here is derived from an EMBL/GenBank/DDBJ whole genome shotgun (WGS) entry which is preliminary data.</text>
</comment>
<dbReference type="InterPro" id="IPR015011">
    <property type="entry name" value="Threonyl-tRNA_syn_edit_dom_arc"/>
</dbReference>
<organism evidence="2">
    <name type="scientific">candidate division WOR-3 bacterium</name>
    <dbReference type="NCBI Taxonomy" id="2052148"/>
    <lineage>
        <taxon>Bacteria</taxon>
        <taxon>Bacteria division WOR-3</taxon>
    </lineage>
</organism>
<evidence type="ECO:0000259" key="1">
    <source>
        <dbReference type="Pfam" id="PF08915"/>
    </source>
</evidence>
<proteinExistence type="predicted"/>
<protein>
    <recommendedName>
        <fullName evidence="1">Threonyl-tRNA synthetase editing domain-containing protein</fullName>
    </recommendedName>
</protein>